<evidence type="ECO:0000259" key="1">
    <source>
        <dbReference type="SMART" id="SM00382"/>
    </source>
</evidence>
<reference evidence="2 3" key="1">
    <citation type="submission" date="2024-03" db="EMBL/GenBank/DDBJ databases">
        <title>Mouse gut bacterial collection (mGBC) of GemPharmatech.</title>
        <authorList>
            <person name="He Y."/>
            <person name="Dong L."/>
            <person name="Wu D."/>
            <person name="Gao X."/>
            <person name="Lin Z."/>
        </authorList>
    </citation>
    <scope>NUCLEOTIDE SEQUENCE [LARGE SCALE GENOMIC DNA]</scope>
    <source>
        <strain evidence="2 3">54-13</strain>
    </source>
</reference>
<dbReference type="Proteomes" id="UP001565200">
    <property type="component" value="Unassembled WGS sequence"/>
</dbReference>
<dbReference type="SMART" id="SM00382">
    <property type="entry name" value="AAA"/>
    <property type="match status" value="1"/>
</dbReference>
<dbReference type="RefSeq" id="WP_369863158.1">
    <property type="nucleotide sequence ID" value="NZ_JBCLPP010000004.1"/>
</dbReference>
<dbReference type="InterPro" id="IPR003593">
    <property type="entry name" value="AAA+_ATPase"/>
</dbReference>
<feature type="domain" description="AAA+ ATPase" evidence="1">
    <location>
        <begin position="24"/>
        <end position="379"/>
    </location>
</feature>
<dbReference type="InterPro" id="IPR051396">
    <property type="entry name" value="Bact_Antivir_Def_Nuclease"/>
</dbReference>
<dbReference type="PANTHER" id="PTHR43581:SF4">
    <property type="entry name" value="ATP_GTP PHOSPHATASE"/>
    <property type="match status" value="1"/>
</dbReference>
<gene>
    <name evidence="2" type="ORF">AAK873_01935</name>
</gene>
<evidence type="ECO:0000313" key="2">
    <source>
        <dbReference type="EMBL" id="MEY8244376.1"/>
    </source>
</evidence>
<dbReference type="Pfam" id="PF13304">
    <property type="entry name" value="AAA_21"/>
    <property type="match status" value="1"/>
</dbReference>
<dbReference type="InterPro" id="IPR027417">
    <property type="entry name" value="P-loop_NTPase"/>
</dbReference>
<proteinExistence type="predicted"/>
<keyword evidence="3" id="KW-1185">Reference proteome</keyword>
<sequence length="615" mass="70924">MKYLNIYIPESYKSIPSGFTWNHIPQFTILTGVNGVGKTHLLNILKRQEANGVHINIPIIVTDDAENEVALVMPSPQTRLQNISGLISYYNDTENRLTNISNWENLIKGWNNRISWINTRLRDDSLNEAERRQFNHELRDLSNNIKSYNQMIINATIFAYEEELKNISIKIRKTISNITEEDIRQYANPYFNDFSEIEDFENYIKQEHEEYKENLAIAARKTNVEEFKTLASQEKPYEIVNRLFLKYGFEYYKMLDPFPELKERNGEIRFIGKQNETVEYSALSSGEQMIVKFIILSLGRDIAGRRINTLVLDEPDAHLHPTMSKMMVDILYELSQPKENGGGDIRVIITPHSSSTVAFAPEGSLFVLEKDIQNHKHIRETTSSEAIEILSDGILTYDKAIKQFSLAINSNKNTIIFVEGKTDILHLNRANEILCYDLPFEIIDMHDAVALANFIKSTPAKLFQGKKFVALFDADGEGYAAFNNIKGDSNAISNAKIITATQCENQSFAMTLVAPEHMNKYCPIEFLYPKEYLRSHNMLEKRNFKEYQNLYKASTLEEAKDLNDEFDRETGLKPFKTKDSNKDAFSHLCALETDPKIFENFKPTLELIKQIIEYK</sequence>
<comment type="caution">
    <text evidence="2">The sequence shown here is derived from an EMBL/GenBank/DDBJ whole genome shotgun (WGS) entry which is preliminary data.</text>
</comment>
<name>A0ABV4CSL0_9BACT</name>
<protein>
    <submittedName>
        <fullName evidence="2">AAA family ATPase</fullName>
    </submittedName>
</protein>
<accession>A0ABV4CSL0</accession>
<dbReference type="EMBL" id="JBCLPP010000004">
    <property type="protein sequence ID" value="MEY8244376.1"/>
    <property type="molecule type" value="Genomic_DNA"/>
</dbReference>
<organism evidence="2 3">
    <name type="scientific">Heminiphilus faecis</name>
    <dbReference type="NCBI Taxonomy" id="2601703"/>
    <lineage>
        <taxon>Bacteria</taxon>
        <taxon>Pseudomonadati</taxon>
        <taxon>Bacteroidota</taxon>
        <taxon>Bacteroidia</taxon>
        <taxon>Bacteroidales</taxon>
        <taxon>Muribaculaceae</taxon>
        <taxon>Heminiphilus</taxon>
    </lineage>
</organism>
<dbReference type="Gene3D" id="3.40.50.300">
    <property type="entry name" value="P-loop containing nucleotide triphosphate hydrolases"/>
    <property type="match status" value="1"/>
</dbReference>
<evidence type="ECO:0000313" key="3">
    <source>
        <dbReference type="Proteomes" id="UP001565200"/>
    </source>
</evidence>
<dbReference type="PANTHER" id="PTHR43581">
    <property type="entry name" value="ATP/GTP PHOSPHATASE"/>
    <property type="match status" value="1"/>
</dbReference>
<dbReference type="SUPFAM" id="SSF52540">
    <property type="entry name" value="P-loop containing nucleoside triphosphate hydrolases"/>
    <property type="match status" value="1"/>
</dbReference>
<dbReference type="InterPro" id="IPR003959">
    <property type="entry name" value="ATPase_AAA_core"/>
</dbReference>